<proteinExistence type="predicted"/>
<dbReference type="Pfam" id="PF07085">
    <property type="entry name" value="DRTGG"/>
    <property type="match status" value="1"/>
</dbReference>
<accession>A0A4R1MY70</accession>
<reference evidence="2 3" key="1">
    <citation type="submission" date="2019-03" db="EMBL/GenBank/DDBJ databases">
        <title>Genomic Encyclopedia of Type Strains, Phase IV (KMG-IV): sequencing the most valuable type-strain genomes for metagenomic binning, comparative biology and taxonomic classification.</title>
        <authorList>
            <person name="Goeker M."/>
        </authorList>
    </citation>
    <scope>NUCLEOTIDE SEQUENCE [LARGE SCALE GENOMIC DNA]</scope>
    <source>
        <strain evidence="2 3">DSM 24176</strain>
    </source>
</reference>
<evidence type="ECO:0000313" key="3">
    <source>
        <dbReference type="Proteomes" id="UP000294545"/>
    </source>
</evidence>
<dbReference type="InterPro" id="IPR010766">
    <property type="entry name" value="DRTGG"/>
</dbReference>
<dbReference type="Proteomes" id="UP000294545">
    <property type="component" value="Unassembled WGS sequence"/>
</dbReference>
<comment type="caution">
    <text evidence="2">The sequence shown here is derived from an EMBL/GenBank/DDBJ whole genome shotgun (WGS) entry which is preliminary data.</text>
</comment>
<evidence type="ECO:0000313" key="2">
    <source>
        <dbReference type="EMBL" id="TCK98075.1"/>
    </source>
</evidence>
<gene>
    <name evidence="2" type="ORF">EDC19_0492</name>
</gene>
<name>A0A4R1MY70_9FIRM</name>
<dbReference type="Gene3D" id="3.40.1390.20">
    <property type="entry name" value="HprK N-terminal domain-like"/>
    <property type="match status" value="1"/>
</dbReference>
<sequence length="110" mass="11959">MIVKDIIEQLSFEICAGEEGINNTIEGGFVGDLLSVVMSNAKEGQVWVTIQSHVNIIAVASLINLSCIIITEGFQPDQDTLLKANEEKIPILITKESSYETIKKLIAIGV</sequence>
<protein>
    <submittedName>
        <fullName evidence="2">DRTGG domain-containing protein</fullName>
    </submittedName>
</protein>
<dbReference type="EMBL" id="SMGQ01000011">
    <property type="protein sequence ID" value="TCK98075.1"/>
    <property type="molecule type" value="Genomic_DNA"/>
</dbReference>
<dbReference type="SUPFAM" id="SSF75138">
    <property type="entry name" value="HprK N-terminal domain-like"/>
    <property type="match status" value="1"/>
</dbReference>
<evidence type="ECO:0000259" key="1">
    <source>
        <dbReference type="Pfam" id="PF07085"/>
    </source>
</evidence>
<feature type="domain" description="DRTGG" evidence="1">
    <location>
        <begin position="5"/>
        <end position="105"/>
    </location>
</feature>
<organism evidence="2 3">
    <name type="scientific">Natranaerovirga hydrolytica</name>
    <dbReference type="NCBI Taxonomy" id="680378"/>
    <lineage>
        <taxon>Bacteria</taxon>
        <taxon>Bacillati</taxon>
        <taxon>Bacillota</taxon>
        <taxon>Clostridia</taxon>
        <taxon>Lachnospirales</taxon>
        <taxon>Natranaerovirgaceae</taxon>
        <taxon>Natranaerovirga</taxon>
    </lineage>
</organism>
<dbReference type="AlphaFoldDB" id="A0A4R1MY70"/>
<keyword evidence="3" id="KW-1185">Reference proteome</keyword>
<dbReference type="InterPro" id="IPR028979">
    <property type="entry name" value="Ser_kin/Pase_Hpr-like_N_sf"/>
</dbReference>
<dbReference type="RefSeq" id="WP_165868486.1">
    <property type="nucleotide sequence ID" value="NZ_SMGQ01000011.1"/>
</dbReference>